<evidence type="ECO:0000313" key="2">
    <source>
        <dbReference type="EMBL" id="QIN80295.1"/>
    </source>
</evidence>
<keyword evidence="3" id="KW-1185">Reference proteome</keyword>
<feature type="region of interest" description="Disordered" evidence="1">
    <location>
        <begin position="60"/>
        <end position="94"/>
    </location>
</feature>
<feature type="compositionally biased region" description="Basic and acidic residues" evidence="1">
    <location>
        <begin position="60"/>
        <end position="70"/>
    </location>
</feature>
<proteinExistence type="predicted"/>
<dbReference type="RefSeq" id="WP_166397966.1">
    <property type="nucleotide sequence ID" value="NZ_CP045121.1"/>
</dbReference>
<name>A0A6G8Q1I1_9ACTN</name>
<dbReference type="AlphaFoldDB" id="A0A6G8Q1I1"/>
<accession>A0A6G8Q1I1</accession>
<feature type="compositionally biased region" description="Low complexity" evidence="1">
    <location>
        <begin position="77"/>
        <end position="87"/>
    </location>
</feature>
<evidence type="ECO:0000256" key="1">
    <source>
        <dbReference type="SAM" id="MobiDB-lite"/>
    </source>
</evidence>
<organism evidence="2 3">
    <name type="scientific">Rubrobacter marinus</name>
    <dbReference type="NCBI Taxonomy" id="2653852"/>
    <lineage>
        <taxon>Bacteria</taxon>
        <taxon>Bacillati</taxon>
        <taxon>Actinomycetota</taxon>
        <taxon>Rubrobacteria</taxon>
        <taxon>Rubrobacterales</taxon>
        <taxon>Rubrobacteraceae</taxon>
        <taxon>Rubrobacter</taxon>
    </lineage>
</organism>
<evidence type="ECO:0000313" key="3">
    <source>
        <dbReference type="Proteomes" id="UP000502706"/>
    </source>
</evidence>
<dbReference type="EMBL" id="CP045121">
    <property type="protein sequence ID" value="QIN80295.1"/>
    <property type="molecule type" value="Genomic_DNA"/>
</dbReference>
<gene>
    <name evidence="2" type="ORF">GBA65_19210</name>
</gene>
<sequence length="94" mass="10286">MGPEADAETIRQARQAVEADPTAWVAQEFLDFSTHVLDGSSEAQEAFVDLRAFVLPRGLRDARRPDEGGQARHPRRQLLGGRQLQGHLGAGGLR</sequence>
<dbReference type="KEGG" id="rmar:GBA65_19210"/>
<protein>
    <submittedName>
        <fullName evidence="2">Uncharacterized protein</fullName>
    </submittedName>
</protein>
<reference evidence="2 3" key="1">
    <citation type="submission" date="2019-10" db="EMBL/GenBank/DDBJ databases">
        <title>Rubrobacter sp nov SCSIO 52915 isolated from a deep-sea sediment in the South China Sea.</title>
        <authorList>
            <person name="Chen R.W."/>
        </authorList>
    </citation>
    <scope>NUCLEOTIDE SEQUENCE [LARGE SCALE GENOMIC DNA]</scope>
    <source>
        <strain evidence="2 3">SCSIO 52915</strain>
    </source>
</reference>
<dbReference type="Proteomes" id="UP000502706">
    <property type="component" value="Chromosome"/>
</dbReference>